<dbReference type="PROSITE" id="PS51642">
    <property type="entry name" value="HEMOPEXIN_2"/>
    <property type="match status" value="1"/>
</dbReference>
<proteinExistence type="predicted"/>
<accession>A0A9Q1H6Z1</accession>
<dbReference type="EMBL" id="JAIZAY010000008">
    <property type="protein sequence ID" value="KAJ8037887.1"/>
    <property type="molecule type" value="Genomic_DNA"/>
</dbReference>
<evidence type="ECO:0000256" key="1">
    <source>
        <dbReference type="ARBA" id="ARBA00022737"/>
    </source>
</evidence>
<dbReference type="Proteomes" id="UP001152320">
    <property type="component" value="Chromosome 8"/>
</dbReference>
<evidence type="ECO:0000256" key="3">
    <source>
        <dbReference type="SAM" id="SignalP"/>
    </source>
</evidence>
<dbReference type="PRINTS" id="PR00837">
    <property type="entry name" value="V5TPXLIKE"/>
</dbReference>
<name>A0A9Q1H6Z1_HOLLE</name>
<feature type="repeat" description="Hemopexin" evidence="2">
    <location>
        <begin position="427"/>
        <end position="478"/>
    </location>
</feature>
<dbReference type="SMART" id="SM00120">
    <property type="entry name" value="HX"/>
    <property type="match status" value="4"/>
</dbReference>
<protein>
    <submittedName>
        <fullName evidence="5">Cysteine-rich secretory protein LCCL domain-containing 2</fullName>
    </submittedName>
</protein>
<feature type="signal peptide" evidence="3">
    <location>
        <begin position="1"/>
        <end position="21"/>
    </location>
</feature>
<evidence type="ECO:0000259" key="4">
    <source>
        <dbReference type="SMART" id="SM00198"/>
    </source>
</evidence>
<dbReference type="OrthoDB" id="43654at2759"/>
<feature type="domain" description="SCP" evidence="4">
    <location>
        <begin position="61"/>
        <end position="209"/>
    </location>
</feature>
<dbReference type="Pfam" id="PF00188">
    <property type="entry name" value="CAP"/>
    <property type="match status" value="1"/>
</dbReference>
<keyword evidence="3" id="KW-0732">Signal</keyword>
<dbReference type="PRINTS" id="PR00838">
    <property type="entry name" value="V5ALLERGEN"/>
</dbReference>
<dbReference type="PANTHER" id="PTHR10334">
    <property type="entry name" value="CYSTEINE-RICH SECRETORY PROTEIN-RELATED"/>
    <property type="match status" value="1"/>
</dbReference>
<evidence type="ECO:0000256" key="2">
    <source>
        <dbReference type="PROSITE-ProRule" id="PRU01011"/>
    </source>
</evidence>
<dbReference type="SUPFAM" id="SSF55797">
    <property type="entry name" value="PR-1-like"/>
    <property type="match status" value="1"/>
</dbReference>
<dbReference type="PROSITE" id="PS01009">
    <property type="entry name" value="CRISP_1"/>
    <property type="match status" value="1"/>
</dbReference>
<evidence type="ECO:0000313" key="5">
    <source>
        <dbReference type="EMBL" id="KAJ8037887.1"/>
    </source>
</evidence>
<dbReference type="InterPro" id="IPR001283">
    <property type="entry name" value="CRISP-related"/>
</dbReference>
<keyword evidence="6" id="KW-1185">Reference proteome</keyword>
<dbReference type="InterPro" id="IPR018244">
    <property type="entry name" value="Allrgn_V5/Tpx1_CS"/>
</dbReference>
<evidence type="ECO:0000313" key="6">
    <source>
        <dbReference type="Proteomes" id="UP001152320"/>
    </source>
</evidence>
<dbReference type="SMART" id="SM00198">
    <property type="entry name" value="SCP"/>
    <property type="match status" value="1"/>
</dbReference>
<dbReference type="SUPFAM" id="SSF50923">
    <property type="entry name" value="Hemopexin-like domain"/>
    <property type="match status" value="1"/>
</dbReference>
<dbReference type="InterPro" id="IPR035940">
    <property type="entry name" value="CAP_sf"/>
</dbReference>
<organism evidence="5 6">
    <name type="scientific">Holothuria leucospilota</name>
    <name type="common">Black long sea cucumber</name>
    <name type="synonym">Mertensiothuria leucospilota</name>
    <dbReference type="NCBI Taxonomy" id="206669"/>
    <lineage>
        <taxon>Eukaryota</taxon>
        <taxon>Metazoa</taxon>
        <taxon>Echinodermata</taxon>
        <taxon>Eleutherozoa</taxon>
        <taxon>Echinozoa</taxon>
        <taxon>Holothuroidea</taxon>
        <taxon>Aspidochirotacea</taxon>
        <taxon>Aspidochirotida</taxon>
        <taxon>Holothuriidae</taxon>
        <taxon>Holothuria</taxon>
    </lineage>
</organism>
<dbReference type="Gene3D" id="2.110.10.10">
    <property type="entry name" value="Hemopexin-like domain"/>
    <property type="match status" value="1"/>
</dbReference>
<dbReference type="Gene3D" id="3.40.33.10">
    <property type="entry name" value="CAP"/>
    <property type="match status" value="1"/>
</dbReference>
<dbReference type="InterPro" id="IPR036375">
    <property type="entry name" value="Hemopexin-like_dom_sf"/>
</dbReference>
<dbReference type="InterPro" id="IPR018487">
    <property type="entry name" value="Hemopexin-like_repeat"/>
</dbReference>
<dbReference type="InterPro" id="IPR014044">
    <property type="entry name" value="CAP_dom"/>
</dbReference>
<dbReference type="CDD" id="cd00094">
    <property type="entry name" value="HX"/>
    <property type="match status" value="1"/>
</dbReference>
<comment type="caution">
    <text evidence="5">The sequence shown here is derived from an EMBL/GenBank/DDBJ whole genome shotgun (WGS) entry which is preliminary data.</text>
</comment>
<reference evidence="5" key="1">
    <citation type="submission" date="2021-10" db="EMBL/GenBank/DDBJ databases">
        <title>Tropical sea cucumber genome reveals ecological adaptation and Cuvierian tubules defense mechanism.</title>
        <authorList>
            <person name="Chen T."/>
        </authorList>
    </citation>
    <scope>NUCLEOTIDE SEQUENCE</scope>
    <source>
        <strain evidence="5">Nanhai2018</strain>
        <tissue evidence="5">Muscle</tissue>
    </source>
</reference>
<dbReference type="PROSITE" id="PS01010">
    <property type="entry name" value="CRISP_2"/>
    <property type="match status" value="1"/>
</dbReference>
<dbReference type="Pfam" id="PF00045">
    <property type="entry name" value="Hemopexin"/>
    <property type="match status" value="1"/>
</dbReference>
<gene>
    <name evidence="5" type="ORF">HOLleu_18823</name>
</gene>
<dbReference type="GO" id="GO:0005576">
    <property type="term" value="C:extracellular region"/>
    <property type="evidence" value="ECO:0007669"/>
    <property type="project" value="InterPro"/>
</dbReference>
<keyword evidence="1" id="KW-0677">Repeat</keyword>
<dbReference type="InterPro" id="IPR000585">
    <property type="entry name" value="Hemopexin-like_dom"/>
</dbReference>
<dbReference type="FunFam" id="3.40.33.10:FF:000001">
    <property type="entry name" value="Cysteine-rich secretory protein LCCL domain containing 1"/>
    <property type="match status" value="1"/>
</dbReference>
<sequence length="531" mass="59237">MENKVSVLVAIFSVIVLSVYSQDDNDQTLPLTSHTAFYNMTPYEAESQPLGIRLGESLLPEDIQDIVNKHNELRTGVYPQSSDMEYMTWDNELAYMAQVWAQGCRFQHGNPPNTSPHTNIGQNIWAFTGSRDSPLSAVDATQDWYNEVVDYHYDSNSCNAGKVCGHYTQVVWAKTNKIGCGRVFCPYISYLQNAWFVVCNYGPAGNFQNEKPYHTGKPCQQCASGIGQCYDGLCRLCSDHDETCVCAQKCQCGRLNTRECSCDCADGWWGADCSRPCVDTHQWCNANPGWYDSTTCGWAPYIPPNCPRMCGLCKGGDQSIPCETSGDGGAGDDICNIKFSAFVYIAGKLYAFEGKQVWRFRGDGRLISDRAGDKARKYFKKLPKSPAGAFVLANGNVGFVKGSKIYRYASKSLVQGYPKTLASLNLPKNFKAAFHRPEQGSSGKTYFMKGEQIWRFDEARQRLDNGYPKRIADVFPGAKNNPTGAFVNDNGVIHFVYGRKYYKVSSDNSVTSKAKTLTAKYRLPECYFKEA</sequence>
<dbReference type="InterPro" id="IPR002413">
    <property type="entry name" value="V5_allergen-like"/>
</dbReference>
<dbReference type="AlphaFoldDB" id="A0A9Q1H6Z1"/>
<feature type="chain" id="PRO_5040461093" evidence="3">
    <location>
        <begin position="22"/>
        <end position="531"/>
    </location>
</feature>